<sequence length="83" mass="8116">MTAATQCPQVIPDTVNVLTTVSTPALRAAPAPAPLDGSAAATVPAELDAAGLVAAGLVAAESVEQPHPQPPCCCAVVSVKGRC</sequence>
<comment type="caution">
    <text evidence="1">The sequence shown here is derived from an EMBL/GenBank/DDBJ whole genome shotgun (WGS) entry which is preliminary data.</text>
</comment>
<proteinExistence type="predicted"/>
<name>A0A917WP88_9ACTN</name>
<accession>A0A917WP88</accession>
<reference evidence="1" key="1">
    <citation type="journal article" date="2014" name="Int. J. Syst. Evol. Microbiol.">
        <title>Complete genome sequence of Corynebacterium casei LMG S-19264T (=DSM 44701T), isolated from a smear-ripened cheese.</title>
        <authorList>
            <consortium name="US DOE Joint Genome Institute (JGI-PGF)"/>
            <person name="Walter F."/>
            <person name="Albersmeier A."/>
            <person name="Kalinowski J."/>
            <person name="Ruckert C."/>
        </authorList>
    </citation>
    <scope>NUCLEOTIDE SEQUENCE</scope>
    <source>
        <strain evidence="1">CGMCC 4.7308</strain>
    </source>
</reference>
<organism evidence="1 2">
    <name type="scientific">Nakamurella endophytica</name>
    <dbReference type="NCBI Taxonomy" id="1748367"/>
    <lineage>
        <taxon>Bacteria</taxon>
        <taxon>Bacillati</taxon>
        <taxon>Actinomycetota</taxon>
        <taxon>Actinomycetes</taxon>
        <taxon>Nakamurellales</taxon>
        <taxon>Nakamurellaceae</taxon>
        <taxon>Nakamurella</taxon>
    </lineage>
</organism>
<gene>
    <name evidence="1" type="ORF">GCM10011594_43460</name>
</gene>
<keyword evidence="2" id="KW-1185">Reference proteome</keyword>
<protein>
    <submittedName>
        <fullName evidence="1">Uncharacterized protein</fullName>
    </submittedName>
</protein>
<evidence type="ECO:0000313" key="1">
    <source>
        <dbReference type="EMBL" id="GGM18688.1"/>
    </source>
</evidence>
<reference evidence="1" key="2">
    <citation type="submission" date="2020-09" db="EMBL/GenBank/DDBJ databases">
        <authorList>
            <person name="Sun Q."/>
            <person name="Zhou Y."/>
        </authorList>
    </citation>
    <scope>NUCLEOTIDE SEQUENCE</scope>
    <source>
        <strain evidence="1">CGMCC 4.7308</strain>
    </source>
</reference>
<evidence type="ECO:0000313" key="2">
    <source>
        <dbReference type="Proteomes" id="UP000655208"/>
    </source>
</evidence>
<dbReference type="AlphaFoldDB" id="A0A917WP88"/>
<dbReference type="EMBL" id="BMNA01000021">
    <property type="protein sequence ID" value="GGM18688.1"/>
    <property type="molecule type" value="Genomic_DNA"/>
</dbReference>
<dbReference type="Proteomes" id="UP000655208">
    <property type="component" value="Unassembled WGS sequence"/>
</dbReference>